<dbReference type="InterPro" id="IPR025991">
    <property type="entry name" value="Chemoreceptor_zinc-bind_dom"/>
</dbReference>
<keyword evidence="3 5" id="KW-0807">Transducer</keyword>
<dbReference type="EMBL" id="ACJN02000004">
    <property type="protein sequence ID" value="EFI32921.1"/>
    <property type="molecule type" value="Genomic_DNA"/>
</dbReference>
<keyword evidence="6" id="KW-0812">Transmembrane</keyword>
<keyword evidence="2" id="KW-1003">Cell membrane</keyword>
<keyword evidence="6" id="KW-0472">Membrane</keyword>
<evidence type="ECO:0000259" key="7">
    <source>
        <dbReference type="PROSITE" id="PS50111"/>
    </source>
</evidence>
<dbReference type="SMART" id="SM00283">
    <property type="entry name" value="MA"/>
    <property type="match status" value="1"/>
</dbReference>
<keyword evidence="6" id="KW-1133">Transmembrane helix</keyword>
<feature type="transmembrane region" description="Helical" evidence="6">
    <location>
        <begin position="317"/>
        <end position="337"/>
    </location>
</feature>
<feature type="domain" description="HAMP" evidence="9">
    <location>
        <begin position="339"/>
        <end position="391"/>
    </location>
</feature>
<dbReference type="Gene3D" id="1.10.287.950">
    <property type="entry name" value="Methyl-accepting chemotaxis protein"/>
    <property type="match status" value="1"/>
</dbReference>
<dbReference type="CDD" id="cd06225">
    <property type="entry name" value="HAMP"/>
    <property type="match status" value="1"/>
</dbReference>
<dbReference type="PANTHER" id="PTHR32089">
    <property type="entry name" value="METHYL-ACCEPTING CHEMOTAXIS PROTEIN MCPB"/>
    <property type="match status" value="1"/>
</dbReference>
<keyword evidence="2" id="KW-0997">Cell inner membrane</keyword>
<evidence type="ECO:0000313" key="10">
    <source>
        <dbReference type="EMBL" id="EFI32921.1"/>
    </source>
</evidence>
<dbReference type="InterPro" id="IPR000727">
    <property type="entry name" value="T_SNARE_dom"/>
</dbReference>
<evidence type="ECO:0000256" key="1">
    <source>
        <dbReference type="ARBA" id="ARBA00004429"/>
    </source>
</evidence>
<comment type="subcellular location">
    <subcellularLocation>
        <location evidence="1">Cell inner membrane</location>
        <topology evidence="1">Multi-pass membrane protein</topology>
    </subcellularLocation>
</comment>
<protein>
    <submittedName>
        <fullName evidence="10">Methyl-accepting chemotaxis sensory transducer</fullName>
    </submittedName>
</protein>
<dbReference type="PROSITE" id="PS50885">
    <property type="entry name" value="HAMP"/>
    <property type="match status" value="1"/>
</dbReference>
<reference evidence="10" key="1">
    <citation type="submission" date="2010-05" db="EMBL/GenBank/DDBJ databases">
        <title>The draft genome of Desulfonatronospira thiodismutans ASO3-1.</title>
        <authorList>
            <consortium name="US DOE Joint Genome Institute (JGI-PGF)"/>
            <person name="Lucas S."/>
            <person name="Copeland A."/>
            <person name="Lapidus A."/>
            <person name="Cheng J.-F."/>
            <person name="Bruce D."/>
            <person name="Goodwin L."/>
            <person name="Pitluck S."/>
            <person name="Chertkov O."/>
            <person name="Brettin T."/>
            <person name="Detter J.C."/>
            <person name="Han C."/>
            <person name="Land M.L."/>
            <person name="Hauser L."/>
            <person name="Kyrpides N."/>
            <person name="Mikhailova N."/>
            <person name="Muyzer G."/>
            <person name="Woyke T."/>
        </authorList>
    </citation>
    <scope>NUCLEOTIDE SEQUENCE [LARGE SCALE GENOMIC DNA]</scope>
    <source>
        <strain evidence="10">ASO3-1</strain>
    </source>
</reference>
<dbReference type="AlphaFoldDB" id="D6SUE1"/>
<dbReference type="InterPro" id="IPR003660">
    <property type="entry name" value="HAMP_dom"/>
</dbReference>
<dbReference type="GO" id="GO:0007165">
    <property type="term" value="P:signal transduction"/>
    <property type="evidence" value="ECO:0007669"/>
    <property type="project" value="UniProtKB-KW"/>
</dbReference>
<dbReference type="Pfam" id="PF13682">
    <property type="entry name" value="CZB"/>
    <property type="match status" value="1"/>
</dbReference>
<dbReference type="SMART" id="SM00304">
    <property type="entry name" value="HAMP"/>
    <property type="match status" value="1"/>
</dbReference>
<accession>D6SUE1</accession>
<dbReference type="InterPro" id="IPR004089">
    <property type="entry name" value="MCPsignal_dom"/>
</dbReference>
<dbReference type="OrthoDB" id="5342522at2"/>
<dbReference type="SUPFAM" id="SSF58104">
    <property type="entry name" value="Methyl-accepting chemotaxis protein (MCP) signaling domain"/>
    <property type="match status" value="1"/>
</dbReference>
<dbReference type="Gene3D" id="6.10.340.10">
    <property type="match status" value="1"/>
</dbReference>
<feature type="domain" description="Methyl-accepting transducer" evidence="7">
    <location>
        <begin position="410"/>
        <end position="646"/>
    </location>
</feature>
<proteinExistence type="inferred from homology"/>
<gene>
    <name evidence="10" type="ORF">Dthio_PD0235</name>
</gene>
<dbReference type="PROSITE" id="PS50192">
    <property type="entry name" value="T_SNARE"/>
    <property type="match status" value="1"/>
</dbReference>
<dbReference type="Pfam" id="PF12729">
    <property type="entry name" value="4HB_MCP_1"/>
    <property type="match status" value="1"/>
</dbReference>
<dbReference type="Gene3D" id="1.20.120.30">
    <property type="entry name" value="Aspartate receptor, ligand-binding domain"/>
    <property type="match status" value="1"/>
</dbReference>
<dbReference type="eggNOG" id="COG0840">
    <property type="taxonomic scope" value="Bacteria"/>
</dbReference>
<evidence type="ECO:0000256" key="4">
    <source>
        <dbReference type="ARBA" id="ARBA00029447"/>
    </source>
</evidence>
<dbReference type="Proteomes" id="UP000005496">
    <property type="component" value="Unassembled WGS sequence"/>
</dbReference>
<evidence type="ECO:0000259" key="9">
    <source>
        <dbReference type="PROSITE" id="PS50885"/>
    </source>
</evidence>
<dbReference type="PROSITE" id="PS50111">
    <property type="entry name" value="CHEMOTAXIS_TRANSDUC_2"/>
    <property type="match status" value="1"/>
</dbReference>
<organism evidence="10 11">
    <name type="scientific">Desulfonatronospira thiodismutans ASO3-1</name>
    <dbReference type="NCBI Taxonomy" id="555779"/>
    <lineage>
        <taxon>Bacteria</taxon>
        <taxon>Pseudomonadati</taxon>
        <taxon>Thermodesulfobacteriota</taxon>
        <taxon>Desulfovibrionia</taxon>
        <taxon>Desulfovibrionales</taxon>
        <taxon>Desulfonatronovibrionaceae</taxon>
        <taxon>Desulfonatronospira</taxon>
    </lineage>
</organism>
<sequence length="682" mass="74330">MKNIKLSVKLIGGFLIVALITLVVGLIGWRGATNLGGHIEEVGEVRLPSVQSLLQAESALKDLVVAQRTLMSPDLDMNERQDRMNNFDRARENFYERWEFFLTLPATAEEERLSDEFEQEVADWAELNDEWLDMTQEFESIEILNPTQLVSDFRLFRGDHYNAMVDVNNYIAAGETFEGRDDPEACNFGQWLQDMDYDNPELLEMLRAMTNPHNEFHATVISIQDALEQGDTDEAERLYQEEMQYYAEQVFGHFDDILEFAADADQLREDMNDLVLGPIDVESQEALDVLEELVEMNVGLSDAAVQDADADVGQAQWLIILGMGLGTIIAVGLGLFLTISITRPIFKGVEFAKSMAQGDLSQTLDINQKDEVGILAKALNDMAESLRKMFGDISSGVETLASSSTELNSISDDMAKRSETTASKASGVATAAEEMSSNMSSVAAAMEQAATNVNTVATSSEEMSATISEIAQNTEKAKEITGNAVDKSKTSSQRVDELGSAAQEISKVTETIMAISSQTNLLALNATIEAARAGEAGKGFAVVANEIKELAQQTAKATDEIKEKIDGIQNATGLTVSEIQEISRIIDDIDSIIGTIAASVEEQNAATRDIAENVGQASQGIQEVNENVAQTSTVAGDVAKDITEVNTDAGEMSNSSAQVRQSSDELSQLAEKLKELVSRFKI</sequence>
<dbReference type="InterPro" id="IPR024478">
    <property type="entry name" value="HlyB_4HB_MCP"/>
</dbReference>
<evidence type="ECO:0000256" key="6">
    <source>
        <dbReference type="SAM" id="Phobius"/>
    </source>
</evidence>
<evidence type="ECO:0000259" key="8">
    <source>
        <dbReference type="PROSITE" id="PS50192"/>
    </source>
</evidence>
<evidence type="ECO:0000256" key="5">
    <source>
        <dbReference type="PROSITE-ProRule" id="PRU00284"/>
    </source>
</evidence>
<evidence type="ECO:0000313" key="11">
    <source>
        <dbReference type="Proteomes" id="UP000005496"/>
    </source>
</evidence>
<dbReference type="Pfam" id="PF00015">
    <property type="entry name" value="MCPsignal"/>
    <property type="match status" value="1"/>
</dbReference>
<dbReference type="GO" id="GO:0005886">
    <property type="term" value="C:plasma membrane"/>
    <property type="evidence" value="ECO:0007669"/>
    <property type="project" value="UniProtKB-SubCell"/>
</dbReference>
<feature type="domain" description="T-SNARE coiled-coil homology" evidence="8">
    <location>
        <begin position="577"/>
        <end position="631"/>
    </location>
</feature>
<evidence type="ECO:0000256" key="2">
    <source>
        <dbReference type="ARBA" id="ARBA00022519"/>
    </source>
</evidence>
<name>D6SUE1_9BACT</name>
<dbReference type="Pfam" id="PF00672">
    <property type="entry name" value="HAMP"/>
    <property type="match status" value="1"/>
</dbReference>
<comment type="caution">
    <text evidence="10">The sequence shown here is derived from an EMBL/GenBank/DDBJ whole genome shotgun (WGS) entry which is preliminary data.</text>
</comment>
<evidence type="ECO:0000256" key="3">
    <source>
        <dbReference type="ARBA" id="ARBA00023224"/>
    </source>
</evidence>
<comment type="similarity">
    <text evidence="4">Belongs to the methyl-accepting chemotaxis (MCP) protein family.</text>
</comment>
<keyword evidence="11" id="KW-1185">Reference proteome</keyword>
<dbReference type="RefSeq" id="WP_008871614.1">
    <property type="nucleotide sequence ID" value="NZ_ACJN02000004.1"/>
</dbReference>
<dbReference type="PANTHER" id="PTHR32089:SF112">
    <property type="entry name" value="LYSOZYME-LIKE PROTEIN-RELATED"/>
    <property type="match status" value="1"/>
</dbReference>